<organism evidence="1">
    <name type="scientific">marine metagenome</name>
    <dbReference type="NCBI Taxonomy" id="408172"/>
    <lineage>
        <taxon>unclassified sequences</taxon>
        <taxon>metagenomes</taxon>
        <taxon>ecological metagenomes</taxon>
    </lineage>
</organism>
<sequence>VARPKGLEPLTFRSGGERSIQLSYGRNLSQSDVRVARGGLPLQCISRTVSSNCTYSALI</sequence>
<feature type="non-terminal residue" evidence="1">
    <location>
        <position position="1"/>
    </location>
</feature>
<protein>
    <submittedName>
        <fullName evidence="1">Uncharacterized protein</fullName>
    </submittedName>
</protein>
<evidence type="ECO:0000313" key="1">
    <source>
        <dbReference type="EMBL" id="SVC07053.1"/>
    </source>
</evidence>
<dbReference type="AntiFam" id="ANF00014">
    <property type="entry name" value="tRNA translation"/>
</dbReference>
<name>A0A382J7K5_9ZZZZ</name>
<reference evidence="1" key="1">
    <citation type="submission" date="2018-05" db="EMBL/GenBank/DDBJ databases">
        <authorList>
            <person name="Lanie J.A."/>
            <person name="Ng W.-L."/>
            <person name="Kazmierczak K.M."/>
            <person name="Andrzejewski T.M."/>
            <person name="Davidsen T.M."/>
            <person name="Wayne K.J."/>
            <person name="Tettelin H."/>
            <person name="Glass J.I."/>
            <person name="Rusch D."/>
            <person name="Podicherti R."/>
            <person name="Tsui H.-C.T."/>
            <person name="Winkler M.E."/>
        </authorList>
    </citation>
    <scope>NUCLEOTIDE SEQUENCE</scope>
</reference>
<dbReference type="EMBL" id="UINC01071837">
    <property type="protein sequence ID" value="SVC07053.1"/>
    <property type="molecule type" value="Genomic_DNA"/>
</dbReference>
<gene>
    <name evidence="1" type="ORF">METZ01_LOCUS259907</name>
</gene>
<accession>A0A382J7K5</accession>
<proteinExistence type="predicted"/>
<dbReference type="AlphaFoldDB" id="A0A382J7K5"/>